<dbReference type="EMBL" id="LAZR01000078">
    <property type="protein sequence ID" value="KKN94448.1"/>
    <property type="molecule type" value="Genomic_DNA"/>
</dbReference>
<gene>
    <name evidence="1" type="ORF">LCGC14_0187950</name>
</gene>
<protein>
    <submittedName>
        <fullName evidence="1">Uncharacterized protein</fullName>
    </submittedName>
</protein>
<comment type="caution">
    <text evidence="1">The sequence shown here is derived from an EMBL/GenBank/DDBJ whole genome shotgun (WGS) entry which is preliminary data.</text>
</comment>
<accession>A0A0F9XQ17</accession>
<evidence type="ECO:0000313" key="1">
    <source>
        <dbReference type="EMBL" id="KKN94448.1"/>
    </source>
</evidence>
<organism evidence="1">
    <name type="scientific">marine sediment metagenome</name>
    <dbReference type="NCBI Taxonomy" id="412755"/>
    <lineage>
        <taxon>unclassified sequences</taxon>
        <taxon>metagenomes</taxon>
        <taxon>ecological metagenomes</taxon>
    </lineage>
</organism>
<sequence>MEKEEASEAIRRVLRNELDDCERSIKSENLSKAKRDLEDAITKLKRIASALA</sequence>
<name>A0A0F9XQ17_9ZZZZ</name>
<dbReference type="AlphaFoldDB" id="A0A0F9XQ17"/>
<reference evidence="1" key="1">
    <citation type="journal article" date="2015" name="Nature">
        <title>Complex archaea that bridge the gap between prokaryotes and eukaryotes.</title>
        <authorList>
            <person name="Spang A."/>
            <person name="Saw J.H."/>
            <person name="Jorgensen S.L."/>
            <person name="Zaremba-Niedzwiedzka K."/>
            <person name="Martijn J."/>
            <person name="Lind A.E."/>
            <person name="van Eijk R."/>
            <person name="Schleper C."/>
            <person name="Guy L."/>
            <person name="Ettema T.J."/>
        </authorList>
    </citation>
    <scope>NUCLEOTIDE SEQUENCE</scope>
</reference>
<proteinExistence type="predicted"/>